<evidence type="ECO:0000256" key="3">
    <source>
        <dbReference type="ARBA" id="ARBA00022679"/>
    </source>
</evidence>
<dbReference type="InterPro" id="IPR013216">
    <property type="entry name" value="Methyltransf_11"/>
</dbReference>
<dbReference type="InterPro" id="IPR051052">
    <property type="entry name" value="Diverse_substrate_MTase"/>
</dbReference>
<dbReference type="RefSeq" id="WP_150894837.1">
    <property type="nucleotide sequence ID" value="NZ_VYUY01000019.1"/>
</dbReference>
<comment type="caution">
    <text evidence="5">The sequence shown here is derived from an EMBL/GenBank/DDBJ whole genome shotgun (WGS) entry which is preliminary data.</text>
</comment>
<comment type="similarity">
    <text evidence="1">Belongs to the methyltransferase superfamily.</text>
</comment>
<accession>A0A5N0T7Z2</accession>
<proteinExistence type="inferred from homology"/>
<reference evidence="6" key="1">
    <citation type="submission" date="2019-09" db="EMBL/GenBank/DDBJ databases">
        <title>Mumia zhuanghuii sp. nov. isolated from the intestinal contents of plateau pika (Ochotona curzoniae) in the Qinghai-Tibet plateau of China.</title>
        <authorList>
            <person name="Tian Z."/>
        </authorList>
    </citation>
    <scope>NUCLEOTIDE SEQUENCE [LARGE SCALE GENOMIC DNA]</scope>
    <source>
        <strain evidence="6">L-033</strain>
    </source>
</reference>
<evidence type="ECO:0000259" key="4">
    <source>
        <dbReference type="Pfam" id="PF08241"/>
    </source>
</evidence>
<evidence type="ECO:0000256" key="2">
    <source>
        <dbReference type="ARBA" id="ARBA00022603"/>
    </source>
</evidence>
<organism evidence="5 6">
    <name type="scientific">Microbacterium caowuchunii</name>
    <dbReference type="NCBI Taxonomy" id="2614638"/>
    <lineage>
        <taxon>Bacteria</taxon>
        <taxon>Bacillati</taxon>
        <taxon>Actinomycetota</taxon>
        <taxon>Actinomycetes</taxon>
        <taxon>Micrococcales</taxon>
        <taxon>Microbacteriaceae</taxon>
        <taxon>Microbacterium</taxon>
    </lineage>
</organism>
<evidence type="ECO:0000256" key="1">
    <source>
        <dbReference type="ARBA" id="ARBA00008361"/>
    </source>
</evidence>
<dbReference type="GO" id="GO:0032259">
    <property type="term" value="P:methylation"/>
    <property type="evidence" value="ECO:0007669"/>
    <property type="project" value="UniProtKB-KW"/>
</dbReference>
<dbReference type="EMBL" id="VYUY01000019">
    <property type="protein sequence ID" value="KAA9130614.1"/>
    <property type="molecule type" value="Genomic_DNA"/>
</dbReference>
<evidence type="ECO:0000313" key="5">
    <source>
        <dbReference type="EMBL" id="KAA9130614.1"/>
    </source>
</evidence>
<dbReference type="InterPro" id="IPR029063">
    <property type="entry name" value="SAM-dependent_MTases_sf"/>
</dbReference>
<feature type="domain" description="Methyltransferase type 11" evidence="4">
    <location>
        <begin position="48"/>
        <end position="136"/>
    </location>
</feature>
<dbReference type="CDD" id="cd02440">
    <property type="entry name" value="AdoMet_MTases"/>
    <property type="match status" value="1"/>
</dbReference>
<dbReference type="Gene3D" id="3.40.50.150">
    <property type="entry name" value="Vaccinia Virus protein VP39"/>
    <property type="match status" value="1"/>
</dbReference>
<sequence>MPSDREMSTSFGREASAYERGRPDYPAAAVAWLTAPAQGAGPRLRVADVGAGTGKLTRILAAGGADVVAVDPDADMLTALAAAVPGVPALVGTAEHLPLADDDDCDAIVLGQAWHWVDPVAASREAGRVLRPGGVLGLIWNIRDESVPWVARLTGIMHGSNAEKMLAAGDPPVAEPFRALETRNWSWSRPMTREDLFAMVRSRSYVITADAAERARIERGVADLCDEIGAAGDATVAMPYVTRAYRAVLPGPAI</sequence>
<keyword evidence="2 5" id="KW-0489">Methyltransferase</keyword>
<dbReference type="AlphaFoldDB" id="A0A5N0T7Z2"/>
<keyword evidence="3 5" id="KW-0808">Transferase</keyword>
<protein>
    <submittedName>
        <fullName evidence="5">Class I SAM-dependent methyltransferase</fullName>
    </submittedName>
</protein>
<name>A0A5N0T7Z2_9MICO</name>
<dbReference type="PANTHER" id="PTHR44942:SF4">
    <property type="entry name" value="METHYLTRANSFERASE TYPE 11 DOMAIN-CONTAINING PROTEIN"/>
    <property type="match status" value="1"/>
</dbReference>
<evidence type="ECO:0000313" key="6">
    <source>
        <dbReference type="Proteomes" id="UP000326838"/>
    </source>
</evidence>
<dbReference type="PANTHER" id="PTHR44942">
    <property type="entry name" value="METHYLTRANSF_11 DOMAIN-CONTAINING PROTEIN"/>
    <property type="match status" value="1"/>
</dbReference>
<dbReference type="SUPFAM" id="SSF53335">
    <property type="entry name" value="S-adenosyl-L-methionine-dependent methyltransferases"/>
    <property type="match status" value="1"/>
</dbReference>
<dbReference type="GO" id="GO:0008757">
    <property type="term" value="F:S-adenosylmethionine-dependent methyltransferase activity"/>
    <property type="evidence" value="ECO:0007669"/>
    <property type="project" value="InterPro"/>
</dbReference>
<keyword evidence="6" id="KW-1185">Reference proteome</keyword>
<dbReference type="Proteomes" id="UP000326838">
    <property type="component" value="Unassembled WGS sequence"/>
</dbReference>
<gene>
    <name evidence="5" type="ORF">F6B40_13280</name>
</gene>
<dbReference type="Pfam" id="PF08241">
    <property type="entry name" value="Methyltransf_11"/>
    <property type="match status" value="1"/>
</dbReference>